<dbReference type="PANTHER" id="PTHR34452">
    <property type="entry name" value="MYOSIN HEAVY CHAIN-RELATED PROTEIN"/>
    <property type="match status" value="1"/>
</dbReference>
<feature type="compositionally biased region" description="Polar residues" evidence="2">
    <location>
        <begin position="232"/>
        <end position="255"/>
    </location>
</feature>
<feature type="region of interest" description="Disordered" evidence="2">
    <location>
        <begin position="363"/>
        <end position="391"/>
    </location>
</feature>
<comment type="caution">
    <text evidence="4">The sequence shown here is derived from an EMBL/GenBank/DDBJ whole genome shotgun (WGS) entry which is preliminary data.</text>
</comment>
<dbReference type="AlphaFoldDB" id="A0A8T3AV74"/>
<dbReference type="Pfam" id="PF10358">
    <property type="entry name" value="NT-C2"/>
    <property type="match status" value="1"/>
</dbReference>
<protein>
    <recommendedName>
        <fullName evidence="3">C2 NT-type domain-containing protein</fullName>
    </recommendedName>
</protein>
<dbReference type="Proteomes" id="UP000829196">
    <property type="component" value="Unassembled WGS sequence"/>
</dbReference>
<feature type="domain" description="C2 NT-type" evidence="3">
    <location>
        <begin position="1"/>
        <end position="137"/>
    </location>
</feature>
<evidence type="ECO:0000256" key="1">
    <source>
        <dbReference type="SAM" id="Coils"/>
    </source>
</evidence>
<evidence type="ECO:0000259" key="3">
    <source>
        <dbReference type="PROSITE" id="PS51840"/>
    </source>
</evidence>
<feature type="coiled-coil region" evidence="1">
    <location>
        <begin position="1018"/>
        <end position="1059"/>
    </location>
</feature>
<keyword evidence="1" id="KW-0175">Coiled coil</keyword>
<feature type="compositionally biased region" description="Basic and acidic residues" evidence="2">
    <location>
        <begin position="363"/>
        <end position="384"/>
    </location>
</feature>
<keyword evidence="5" id="KW-1185">Reference proteome</keyword>
<name>A0A8T3AV74_DENNO</name>
<sequence>MHKETRNKIRTVFKLQFHVTQVDHPGWEIMMVSLVPMDIGKATMKTDKVLVIGGNCYWRNPIYETVKLFQDSRTGRIHDKLYNFVVSANGSTTAAVVGEVGINLSDYFDVIKPAYVSLPLKPAKSGVILHVTIQKMHADLEVRGSEKLTDAILLEKSMKNKHESNKWEEYRGAAVLRNHGSSLTNSEKKIFPSKRTVFLQPESRGHIEKSNSSSNISTSSSDSSGQHRPKDNNSVSPNTPNDTSTSKQLRSNNGTFEKEKTILDYLIMEYGDHQKSAKDWHGSSAPDGDMANSNKSYISAKLEGRTHETSAQIEKYRNQSIAQTQELELSESELQNLHTMESNRWKILLRKLNRLQGERDALKRECEEHKASQRKADNEDDPNKLHPHSKTPLDIEEIKQELQYERSINANLRLQLHKTQEANSELILAVQDLEELLEHENRETSCINCTKISIKRLTENNISEINFNERNSHLQVSECEELFDTTSDGDDEQYKLDVLVKRDKAAYSLEEKMEDLNSEIYIYKTQQEDMQMKMKKLDLDHENPKQENNNLYSKLEQAQPQDNMGHDNSEHLITANYLEDQVKTLKKELQEQSRAYEANLEDIMKAKLQEEKRATQAEERLQLTISNNVNIAEKLQEEFITLAREMSSTFHINEKIAIQALAEANEMQSQKCHLENLLEQTKEDFTMLQHGYDVKLMELSDSVDSRTKETERLLKNLKAKSEENDNQKKSEEIKLKALTEEILMLETKVKKLSAEKVQLSEWMGQNQRLATEMEQLKMSNEEIETKLHERSLEKEMLDSELSSMKGKATESEKDLQKLQQLLKDKDIIIKNLNADVAMLRERSQVSNNLLVEDEMETENLRKQNFHLQSDLRKRDEKITSLEKKLKERTSSANSKANVKIAIESKKTYKPDPTSQGSKEVTILHQKIKLLEASLLFKNSELEETRTSFLQEEKNLNHRIEELEKKVCQCKKQEENVKHNLKRESAHSIHNEQTLSTHITPLQKREEKAASNSYNQDNLTEMLNEMMLLKENSKAMEDELKEMQQRYTEISLRFAEVEGERQQLVMTRVKTIRCLVWGIYLFDSFPDLKISSHSGLPALLILEDEIKSLAAPFEFALVGKFHGRGPSIDAIRKFFFNLKHNGDCSITVLNPRNVLIKLTPNLDVEAILLSCPSGFRLLTFGLTFSFLGYSLGWVLSSGGL</sequence>
<dbReference type="EMBL" id="JAGYWB010000013">
    <property type="protein sequence ID" value="KAI0500373.1"/>
    <property type="molecule type" value="Genomic_DNA"/>
</dbReference>
<dbReference type="SMR" id="A0A8T3AV74"/>
<feature type="compositionally biased region" description="Polar residues" evidence="2">
    <location>
        <begin position="990"/>
        <end position="999"/>
    </location>
</feature>
<feature type="compositionally biased region" description="Low complexity" evidence="2">
    <location>
        <begin position="210"/>
        <end position="224"/>
    </location>
</feature>
<feature type="coiled-coil region" evidence="1">
    <location>
        <begin position="707"/>
        <end position="835"/>
    </location>
</feature>
<dbReference type="PANTHER" id="PTHR34452:SF7">
    <property type="entry name" value="MYOSIN HEAVY CHAIN-RELATED PROTEIN"/>
    <property type="match status" value="1"/>
</dbReference>
<dbReference type="OrthoDB" id="765176at2759"/>
<evidence type="ECO:0000256" key="2">
    <source>
        <dbReference type="SAM" id="MobiDB-lite"/>
    </source>
</evidence>
<evidence type="ECO:0000313" key="4">
    <source>
        <dbReference type="EMBL" id="KAI0500373.1"/>
    </source>
</evidence>
<reference evidence="4" key="1">
    <citation type="journal article" date="2022" name="Front. Genet.">
        <title>Chromosome-Scale Assembly of the Dendrobium nobile Genome Provides Insights Into the Molecular Mechanism of the Biosynthesis of the Medicinal Active Ingredient of Dendrobium.</title>
        <authorList>
            <person name="Xu Q."/>
            <person name="Niu S.-C."/>
            <person name="Li K.-L."/>
            <person name="Zheng P.-J."/>
            <person name="Zhang X.-J."/>
            <person name="Jia Y."/>
            <person name="Liu Y."/>
            <person name="Niu Y.-X."/>
            <person name="Yu L.-H."/>
            <person name="Chen D.-F."/>
            <person name="Zhang G.-Q."/>
        </authorList>
    </citation>
    <scope>NUCLEOTIDE SEQUENCE</scope>
    <source>
        <tissue evidence="4">Leaf</tissue>
    </source>
</reference>
<dbReference type="InterPro" id="IPR019448">
    <property type="entry name" value="NT-C2"/>
</dbReference>
<proteinExistence type="predicted"/>
<feature type="coiled-coil region" evidence="1">
    <location>
        <begin position="416"/>
        <end position="443"/>
    </location>
</feature>
<feature type="region of interest" description="Disordered" evidence="2">
    <location>
        <begin position="989"/>
        <end position="1011"/>
    </location>
</feature>
<evidence type="ECO:0000313" key="5">
    <source>
        <dbReference type="Proteomes" id="UP000829196"/>
    </source>
</evidence>
<accession>A0A8T3AV74</accession>
<feature type="region of interest" description="Disordered" evidence="2">
    <location>
        <begin position="194"/>
        <end position="255"/>
    </location>
</feature>
<gene>
    <name evidence="4" type="ORF">KFK09_018585</name>
</gene>
<organism evidence="4 5">
    <name type="scientific">Dendrobium nobile</name>
    <name type="common">Orchid</name>
    <dbReference type="NCBI Taxonomy" id="94219"/>
    <lineage>
        <taxon>Eukaryota</taxon>
        <taxon>Viridiplantae</taxon>
        <taxon>Streptophyta</taxon>
        <taxon>Embryophyta</taxon>
        <taxon>Tracheophyta</taxon>
        <taxon>Spermatophyta</taxon>
        <taxon>Magnoliopsida</taxon>
        <taxon>Liliopsida</taxon>
        <taxon>Asparagales</taxon>
        <taxon>Orchidaceae</taxon>
        <taxon>Epidendroideae</taxon>
        <taxon>Malaxideae</taxon>
        <taxon>Dendrobiinae</taxon>
        <taxon>Dendrobium</taxon>
    </lineage>
</organism>
<dbReference type="PROSITE" id="PS51840">
    <property type="entry name" value="C2_NT"/>
    <property type="match status" value="1"/>
</dbReference>
<feature type="coiled-coil region" evidence="1">
    <location>
        <begin position="575"/>
        <end position="620"/>
    </location>
</feature>